<dbReference type="EMBL" id="CAMPGE010007198">
    <property type="protein sequence ID" value="CAI2366123.1"/>
    <property type="molecule type" value="Genomic_DNA"/>
</dbReference>
<organism evidence="7 8">
    <name type="scientific">Euplotes crassus</name>
    <dbReference type="NCBI Taxonomy" id="5936"/>
    <lineage>
        <taxon>Eukaryota</taxon>
        <taxon>Sar</taxon>
        <taxon>Alveolata</taxon>
        <taxon>Ciliophora</taxon>
        <taxon>Intramacronucleata</taxon>
        <taxon>Spirotrichea</taxon>
        <taxon>Hypotrichia</taxon>
        <taxon>Euplotida</taxon>
        <taxon>Euplotidae</taxon>
        <taxon>Moneuplotes</taxon>
    </lineage>
</organism>
<dbReference type="InterPro" id="IPR036259">
    <property type="entry name" value="MFS_trans_sf"/>
</dbReference>
<dbReference type="Proteomes" id="UP001295684">
    <property type="component" value="Unassembled WGS sequence"/>
</dbReference>
<dbReference type="SUPFAM" id="SSF103473">
    <property type="entry name" value="MFS general substrate transporter"/>
    <property type="match status" value="1"/>
</dbReference>
<evidence type="ECO:0000313" key="8">
    <source>
        <dbReference type="Proteomes" id="UP001295684"/>
    </source>
</evidence>
<dbReference type="Pfam" id="PF07690">
    <property type="entry name" value="MFS_1"/>
    <property type="match status" value="1"/>
</dbReference>
<comment type="subcellular location">
    <subcellularLocation>
        <location evidence="1">Membrane</location>
        <topology evidence="1">Multi-pass membrane protein</topology>
    </subcellularLocation>
</comment>
<dbReference type="GO" id="GO:0022857">
    <property type="term" value="F:transmembrane transporter activity"/>
    <property type="evidence" value="ECO:0007669"/>
    <property type="project" value="InterPro"/>
</dbReference>
<evidence type="ECO:0000256" key="3">
    <source>
        <dbReference type="ARBA" id="ARBA00022692"/>
    </source>
</evidence>
<evidence type="ECO:0000313" key="7">
    <source>
        <dbReference type="EMBL" id="CAI2366123.1"/>
    </source>
</evidence>
<name>A0AAD1UF33_EUPCR</name>
<evidence type="ECO:0000256" key="4">
    <source>
        <dbReference type="ARBA" id="ARBA00022989"/>
    </source>
</evidence>
<protein>
    <submittedName>
        <fullName evidence="7">Uncharacterized protein</fullName>
    </submittedName>
</protein>
<accession>A0AAD1UF33</accession>
<evidence type="ECO:0000256" key="1">
    <source>
        <dbReference type="ARBA" id="ARBA00004141"/>
    </source>
</evidence>
<keyword evidence="5 6" id="KW-0472">Membrane</keyword>
<dbReference type="AlphaFoldDB" id="A0AAD1UF33"/>
<keyword evidence="8" id="KW-1185">Reference proteome</keyword>
<dbReference type="GO" id="GO:0016020">
    <property type="term" value="C:membrane"/>
    <property type="evidence" value="ECO:0007669"/>
    <property type="project" value="UniProtKB-SubCell"/>
</dbReference>
<evidence type="ECO:0000256" key="5">
    <source>
        <dbReference type="ARBA" id="ARBA00023136"/>
    </source>
</evidence>
<reference evidence="7" key="1">
    <citation type="submission" date="2023-07" db="EMBL/GenBank/DDBJ databases">
        <authorList>
            <consortium name="AG Swart"/>
            <person name="Singh M."/>
            <person name="Singh A."/>
            <person name="Seah K."/>
            <person name="Emmerich C."/>
        </authorList>
    </citation>
    <scope>NUCLEOTIDE SEQUENCE</scope>
    <source>
        <strain evidence="7">DP1</strain>
    </source>
</reference>
<keyword evidence="2" id="KW-0813">Transport</keyword>
<keyword evidence="4 6" id="KW-1133">Transmembrane helix</keyword>
<dbReference type="Gene3D" id="1.20.1250.20">
    <property type="entry name" value="MFS general substrate transporter like domains"/>
    <property type="match status" value="1"/>
</dbReference>
<dbReference type="PANTHER" id="PTHR23506:SF26">
    <property type="entry name" value="MFS-TYPE TRANSPORTER SLC18B1"/>
    <property type="match status" value="1"/>
</dbReference>
<gene>
    <name evidence="7" type="ORF">ECRASSUSDP1_LOCUS7394</name>
</gene>
<evidence type="ECO:0000256" key="2">
    <source>
        <dbReference type="ARBA" id="ARBA00022448"/>
    </source>
</evidence>
<comment type="caution">
    <text evidence="7">The sequence shown here is derived from an EMBL/GenBank/DDBJ whole genome shotgun (WGS) entry which is preliminary data.</text>
</comment>
<sequence>MQKILNKYSQKFMFIFVSITYGLLRIGFGLLIFVDNEFFLAMAFACRVLQGASNSVVYTIECSVFSMQYDGNDIMQMNSYFKVTLGDGLVIGLLTGTLLYIIGGYCLPFIVLGVFFLCFVQCVIEYSPSRIEVSSDLKERLCANINSEQQKGR</sequence>
<dbReference type="InterPro" id="IPR050930">
    <property type="entry name" value="MFS_Vesicular_Transporter"/>
</dbReference>
<feature type="transmembrane region" description="Helical" evidence="6">
    <location>
        <begin position="107"/>
        <end position="124"/>
    </location>
</feature>
<evidence type="ECO:0000256" key="6">
    <source>
        <dbReference type="SAM" id="Phobius"/>
    </source>
</evidence>
<dbReference type="PANTHER" id="PTHR23506">
    <property type="entry name" value="GH10249P"/>
    <property type="match status" value="1"/>
</dbReference>
<keyword evidence="3 6" id="KW-0812">Transmembrane</keyword>
<feature type="transmembrane region" description="Helical" evidence="6">
    <location>
        <begin position="12"/>
        <end position="33"/>
    </location>
</feature>
<dbReference type="InterPro" id="IPR011701">
    <property type="entry name" value="MFS"/>
</dbReference>
<proteinExistence type="predicted"/>